<dbReference type="PANTHER" id="PTHR43433:SF10">
    <property type="entry name" value="AB HYDROLASE-1 DOMAIN-CONTAINING PROTEIN"/>
    <property type="match status" value="1"/>
</dbReference>
<dbReference type="InterPro" id="IPR050471">
    <property type="entry name" value="AB_hydrolase"/>
</dbReference>
<evidence type="ECO:0000313" key="3">
    <source>
        <dbReference type="Proteomes" id="UP000666915"/>
    </source>
</evidence>
<dbReference type="SUPFAM" id="SSF53474">
    <property type="entry name" value="alpha/beta-Hydrolases"/>
    <property type="match status" value="1"/>
</dbReference>
<dbReference type="InterPro" id="IPR000073">
    <property type="entry name" value="AB_hydrolase_1"/>
</dbReference>
<organism evidence="2 3">
    <name type="scientific">Actinomadura nitritigenes</name>
    <dbReference type="NCBI Taxonomy" id="134602"/>
    <lineage>
        <taxon>Bacteria</taxon>
        <taxon>Bacillati</taxon>
        <taxon>Actinomycetota</taxon>
        <taxon>Actinomycetes</taxon>
        <taxon>Streptosporangiales</taxon>
        <taxon>Thermomonosporaceae</taxon>
        <taxon>Actinomadura</taxon>
    </lineage>
</organism>
<proteinExistence type="predicted"/>
<dbReference type="Gene3D" id="3.40.50.1820">
    <property type="entry name" value="alpha/beta hydrolase"/>
    <property type="match status" value="1"/>
</dbReference>
<comment type="caution">
    <text evidence="2">The sequence shown here is derived from an EMBL/GenBank/DDBJ whole genome shotgun (WGS) entry which is preliminary data.</text>
</comment>
<evidence type="ECO:0000313" key="2">
    <source>
        <dbReference type="EMBL" id="MBO2443128.1"/>
    </source>
</evidence>
<name>A0ABS3RA90_9ACTN</name>
<dbReference type="Proteomes" id="UP000666915">
    <property type="component" value="Unassembled WGS sequence"/>
</dbReference>
<protein>
    <submittedName>
        <fullName evidence="2">Alpha/beta hydrolase</fullName>
    </submittedName>
</protein>
<keyword evidence="3" id="KW-1185">Reference proteome</keyword>
<gene>
    <name evidence="2" type="ORF">J4557_36940</name>
</gene>
<reference evidence="2 3" key="1">
    <citation type="submission" date="2021-03" db="EMBL/GenBank/DDBJ databases">
        <authorList>
            <person name="Kanchanasin P."/>
            <person name="Saeng-In P."/>
            <person name="Phongsopitanun W."/>
            <person name="Yuki M."/>
            <person name="Kudo T."/>
            <person name="Ohkuma M."/>
            <person name="Tanasupawat S."/>
        </authorList>
    </citation>
    <scope>NUCLEOTIDE SEQUENCE [LARGE SCALE GENOMIC DNA]</scope>
    <source>
        <strain evidence="2 3">L46</strain>
    </source>
</reference>
<evidence type="ECO:0000259" key="1">
    <source>
        <dbReference type="Pfam" id="PF00561"/>
    </source>
</evidence>
<dbReference type="GO" id="GO:0016787">
    <property type="term" value="F:hydrolase activity"/>
    <property type="evidence" value="ECO:0007669"/>
    <property type="project" value="UniProtKB-KW"/>
</dbReference>
<accession>A0ABS3RA90</accession>
<dbReference type="EMBL" id="JAGEOK010000030">
    <property type="protein sequence ID" value="MBO2443128.1"/>
    <property type="molecule type" value="Genomic_DNA"/>
</dbReference>
<feature type="domain" description="AB hydrolase-1" evidence="1">
    <location>
        <begin position="32"/>
        <end position="267"/>
    </location>
</feature>
<keyword evidence="2" id="KW-0378">Hydrolase</keyword>
<dbReference type="PANTHER" id="PTHR43433">
    <property type="entry name" value="HYDROLASE, ALPHA/BETA FOLD FAMILY PROTEIN"/>
    <property type="match status" value="1"/>
</dbReference>
<dbReference type="InterPro" id="IPR029058">
    <property type="entry name" value="AB_hydrolase_fold"/>
</dbReference>
<dbReference type="Pfam" id="PF00561">
    <property type="entry name" value="Abhydrolase_1"/>
    <property type="match status" value="1"/>
</dbReference>
<sequence>MGVTEFDIDVADGRRLRVYDTGSEDAAEALTVFWHHGTPNIGAPPHPLFSTRSQHRIRWVGYDRPGYGGSTPAPDRDVASAAAHVSAIADALGIARFAVMGHSGGAPHALACGALLPDRVTAVIGIAALAPFDADGLDWFSGMTNSTANSLRAAVAGRATKQHHQTNAEYDPDMFTPADHAALTGPWSWFGDIVDRALENGLDGLIDDDLAYVAPWGFAPADITAPVLLLHGEQDRIAPCAHGRWLARNCPTAHLRLSADDGHISVLNSAPAALDWLHPQAAPN</sequence>